<evidence type="ECO:0000259" key="2">
    <source>
        <dbReference type="Pfam" id="PF11984"/>
    </source>
</evidence>
<accession>A0A4Q7YXH1</accession>
<dbReference type="NCBIfam" id="TIGR02914">
    <property type="entry name" value="EpsI_fam"/>
    <property type="match status" value="1"/>
</dbReference>
<feature type="chain" id="PRO_5020704555" evidence="1">
    <location>
        <begin position="27"/>
        <end position="222"/>
    </location>
</feature>
<dbReference type="AlphaFoldDB" id="A0A4Q7YXH1"/>
<dbReference type="OrthoDB" id="9797363at2"/>
<feature type="domain" description="Methanolan biosynthesis EpsI" evidence="2">
    <location>
        <begin position="8"/>
        <end position="219"/>
    </location>
</feature>
<comment type="caution">
    <text evidence="3">The sequence shown here is derived from an EMBL/GenBank/DDBJ whole genome shotgun (WGS) entry which is preliminary data.</text>
</comment>
<keyword evidence="4" id="KW-1185">Reference proteome</keyword>
<proteinExistence type="predicted"/>
<evidence type="ECO:0000313" key="3">
    <source>
        <dbReference type="EMBL" id="RZU42450.1"/>
    </source>
</evidence>
<sequence>MKSSRFWTVTLFMAVTLALLMHRGDADNVPASEPLSLMPNVIDGMVAQDMPLEDEVLAVLGKGDFLNRIYSMPTARAVSMKPSAAYPVSLFIGYFATQRTGQSIHSPQHCLPGAGWIFENSSYTSLDDTRGKRFNVGEYVINNGESRQFVIYWYQAHGRSIANEYKAKAYMLADAIRFNRTDGALVRVITPISSSEQVADARERAIRFTTHMTPYLSQFIPN</sequence>
<dbReference type="InterPro" id="IPR014263">
    <property type="entry name" value="Methanolan_biosynth_EpsI"/>
</dbReference>
<dbReference type="Proteomes" id="UP000292958">
    <property type="component" value="Unassembled WGS sequence"/>
</dbReference>
<name>A0A4Q7YXH1_9BACT</name>
<dbReference type="Pfam" id="PF11984">
    <property type="entry name" value="DUF3485"/>
    <property type="match status" value="1"/>
</dbReference>
<feature type="signal peptide" evidence="1">
    <location>
        <begin position="1"/>
        <end position="26"/>
    </location>
</feature>
<organism evidence="3 4">
    <name type="scientific">Edaphobacter modestus</name>
    <dbReference type="NCBI Taxonomy" id="388466"/>
    <lineage>
        <taxon>Bacteria</taxon>
        <taxon>Pseudomonadati</taxon>
        <taxon>Acidobacteriota</taxon>
        <taxon>Terriglobia</taxon>
        <taxon>Terriglobales</taxon>
        <taxon>Acidobacteriaceae</taxon>
        <taxon>Edaphobacter</taxon>
    </lineage>
</organism>
<keyword evidence="1" id="KW-0732">Signal</keyword>
<reference evidence="3 4" key="1">
    <citation type="submission" date="2019-02" db="EMBL/GenBank/DDBJ databases">
        <title>Genomic Encyclopedia of Archaeal and Bacterial Type Strains, Phase II (KMG-II): from individual species to whole genera.</title>
        <authorList>
            <person name="Goeker M."/>
        </authorList>
    </citation>
    <scope>NUCLEOTIDE SEQUENCE [LARGE SCALE GENOMIC DNA]</scope>
    <source>
        <strain evidence="3 4">DSM 18101</strain>
    </source>
</reference>
<evidence type="ECO:0000313" key="4">
    <source>
        <dbReference type="Proteomes" id="UP000292958"/>
    </source>
</evidence>
<dbReference type="EMBL" id="SHKW01000001">
    <property type="protein sequence ID" value="RZU42450.1"/>
    <property type="molecule type" value="Genomic_DNA"/>
</dbReference>
<evidence type="ECO:0000256" key="1">
    <source>
        <dbReference type="SAM" id="SignalP"/>
    </source>
</evidence>
<gene>
    <name evidence="3" type="ORF">BDD14_4035</name>
</gene>
<dbReference type="RefSeq" id="WP_130420273.1">
    <property type="nucleotide sequence ID" value="NZ_SHKW01000001.1"/>
</dbReference>
<protein>
    <submittedName>
        <fullName evidence="3">EpsI family protein</fullName>
    </submittedName>
</protein>